<evidence type="ECO:0000313" key="5">
    <source>
        <dbReference type="Proteomes" id="UP000198873"/>
    </source>
</evidence>
<gene>
    <name evidence="4" type="ORF">SAMN05444716_105248</name>
</gene>
<evidence type="ECO:0000313" key="4">
    <source>
        <dbReference type="EMBL" id="SFS96078.1"/>
    </source>
</evidence>
<protein>
    <submittedName>
        <fullName evidence="4">Putative sensor</fullName>
    </submittedName>
</protein>
<dbReference type="AlphaFoldDB" id="A0A1I6U3X9"/>
<keyword evidence="2" id="KW-0472">Membrane</keyword>
<feature type="region of interest" description="Disordered" evidence="1">
    <location>
        <begin position="224"/>
        <end position="267"/>
    </location>
</feature>
<organism evidence="4 5">
    <name type="scientific">Streptomyces harbinensis</name>
    <dbReference type="NCBI Taxonomy" id="1176198"/>
    <lineage>
        <taxon>Bacteria</taxon>
        <taxon>Bacillati</taxon>
        <taxon>Actinomycetota</taxon>
        <taxon>Actinomycetes</taxon>
        <taxon>Kitasatosporales</taxon>
        <taxon>Streptomycetaceae</taxon>
        <taxon>Streptomyces</taxon>
    </lineage>
</organism>
<evidence type="ECO:0000256" key="2">
    <source>
        <dbReference type="SAM" id="Phobius"/>
    </source>
</evidence>
<evidence type="ECO:0000259" key="3">
    <source>
        <dbReference type="Pfam" id="PF13796"/>
    </source>
</evidence>
<evidence type="ECO:0000256" key="1">
    <source>
        <dbReference type="SAM" id="MobiDB-lite"/>
    </source>
</evidence>
<keyword evidence="5" id="KW-1185">Reference proteome</keyword>
<dbReference type="EMBL" id="FPAB01000005">
    <property type="protein sequence ID" value="SFS96078.1"/>
    <property type="molecule type" value="Genomic_DNA"/>
</dbReference>
<dbReference type="Proteomes" id="UP000198873">
    <property type="component" value="Unassembled WGS sequence"/>
</dbReference>
<feature type="domain" description="Putative sensor" evidence="3">
    <location>
        <begin position="18"/>
        <end position="201"/>
    </location>
</feature>
<keyword evidence="2" id="KW-1133">Transmembrane helix</keyword>
<reference evidence="5" key="1">
    <citation type="submission" date="2016-10" db="EMBL/GenBank/DDBJ databases">
        <authorList>
            <person name="Varghese N."/>
            <person name="Submissions S."/>
        </authorList>
    </citation>
    <scope>NUCLEOTIDE SEQUENCE [LARGE SCALE GENOMIC DNA]</scope>
    <source>
        <strain evidence="5">CGMCC 4.7047</strain>
    </source>
</reference>
<accession>A0A1I6U3X9</accession>
<sequence>MSYSTPPAAGRFRRELSYLLRGLPVGIVAFTVAVTGFALGLGTLVIVGGIPVLAGTLRAARGMARVERRELEALPGRPLPPHHYRTTGGTGLGRVVRSLAEPQSWRDLAHMVLALPLRVAGFCLAVVWTVGGVGGVLFVAWGWALPRGEDHQGLLELMTGNDSYAGEAVFMTAVGALLLATSMPVVRGMVALNRSLAGVLLTNRTAAHRAAVAAAARTGTATASAGTAGTTATAGADPSAGTTATTATAGADATTGTTGTTGTAATV</sequence>
<dbReference type="RefSeq" id="WP_254791605.1">
    <property type="nucleotide sequence ID" value="NZ_FPAB01000005.1"/>
</dbReference>
<feature type="transmembrane region" description="Helical" evidence="2">
    <location>
        <begin position="164"/>
        <end position="186"/>
    </location>
</feature>
<feature type="transmembrane region" description="Helical" evidence="2">
    <location>
        <begin position="119"/>
        <end position="144"/>
    </location>
</feature>
<dbReference type="InterPro" id="IPR025828">
    <property type="entry name" value="Put_sensor_dom"/>
</dbReference>
<feature type="transmembrane region" description="Helical" evidence="2">
    <location>
        <begin position="27"/>
        <end position="60"/>
    </location>
</feature>
<name>A0A1I6U3X9_9ACTN</name>
<dbReference type="Pfam" id="PF13796">
    <property type="entry name" value="Sensor"/>
    <property type="match status" value="1"/>
</dbReference>
<proteinExistence type="predicted"/>
<keyword evidence="2" id="KW-0812">Transmembrane</keyword>
<dbReference type="STRING" id="1176198.SAMN05444716_105248"/>